<sequence>MQSVFMGKNAALWLMRNLEHIVIRVNPKQFFTLREGNTTYTLQQGSNSFGQYLSITELKVGRLRRSIIIPTRKLQQGWKVFGIELRRMLEPSQYALGGLKFVSYNWKQPEYRSSQSFVETVKAPMQAILKHDQQSFIREKESYNAQHEKVGLGHSDQKAHVPLLGSKETTLGLGLSSPHRVEASECSGKDPTDLDSSNLKCPTDPSSNTRDLIATEQHKISMVSPKPSGKLVMVPKVSLATMSPMIATKVAGDGSTMVPLVSLATVSSITVSEEMSDDGFGGQRSLFRLTQSSTMLIQPVVVAQASLEPILVSSAPIRSTMVNGTSQVAMEDGDEDFGGLEGSATTNDDSDLEGVHPLGPTIRELFGDLDKSWGNSKEWMLQLRDGRQLVLPLSLYRSPDCMSICSGMEGEFILGISYIVNEGQRVSWANEGEGLVDSLSMVSESENEIWEFDESPVKELGCKESVDNRQLSQWVTNRLKAFKKSVGTSLEGSYGASRGVLLMWDTQVVNKMEEAVGRFSVSCKFTSVEDQFIWAFIGVYGPNLQQDRRFLWEELCGLNSWWSVPWASLIYHCKGELLLGQILEKLLRRLGWTDSCSIQIGRTSFQRFLKDRCLGCARTIFLLSMRVDLFKEGVGRLDLRICSLRMRVLWIGYGLGGNPISSKDLSALENIEDSWGLSVEEKLELGRVRDELEKATLLEEICLRQKSRVLCIKEGNRNTKCFYRIANSHRRYNSIDRLGVDGEMSSNPAAIANCISRPFEEEEVFGVIHDFNGDKTPGPDGFSMAFFQSCWCVLQIEIIAVFHDFHTQAVFEKSLNASFLALIPKKVDAVKGRQILDSILIASECIDSRLKSGIPGVLSAATRQFFGFSVGGTAGTSLMVSHLLFAIDTLIFCDAEPTQIANLRAILARFGEASGLSISLGKFELVLVGVVNNLEALVGLLGCGQSSLPLKYLGLPLGAKFKDLFIWNPILEKMERRLAGWKKLYLSKGGKFHHPPQDWEQEAFDRFMGLVYSSTVWGVGPDKVCWKPTRSRGFEVRGFYHSFYPPTLVPFPWRMIWQSKVPPRVAFFACSASLGKILTIDNLRKRRVLVLDWCYMCKRCGESVDHLLLHCPIAWEL</sequence>
<dbReference type="Pfam" id="PF13966">
    <property type="entry name" value="zf-RVT"/>
    <property type="match status" value="1"/>
</dbReference>
<protein>
    <recommendedName>
        <fullName evidence="2">Reverse transcriptase zinc-binding domain-containing protein</fullName>
    </recommendedName>
</protein>
<proteinExistence type="predicted"/>
<dbReference type="Proteomes" id="UP000594261">
    <property type="component" value="Chromosome 5"/>
</dbReference>
<feature type="compositionally biased region" description="Basic and acidic residues" evidence="1">
    <location>
        <begin position="182"/>
        <end position="192"/>
    </location>
</feature>
<evidence type="ECO:0000256" key="1">
    <source>
        <dbReference type="SAM" id="MobiDB-lite"/>
    </source>
</evidence>
<reference evidence="3 4" key="1">
    <citation type="journal article" date="2016" name="G3 (Bethesda)">
        <title>First Draft Assembly and Annotation of the Genome of a California Endemic Oak Quercus lobata Nee (Fagaceae).</title>
        <authorList>
            <person name="Sork V.L."/>
            <person name="Fitz-Gibbon S.T."/>
            <person name="Puiu D."/>
            <person name="Crepeau M."/>
            <person name="Gugger P.F."/>
            <person name="Sherman R."/>
            <person name="Stevens K."/>
            <person name="Langley C.H."/>
            <person name="Pellegrini M."/>
            <person name="Salzberg S.L."/>
        </authorList>
    </citation>
    <scope>NUCLEOTIDE SEQUENCE [LARGE SCALE GENOMIC DNA]</scope>
    <source>
        <strain evidence="3 4">cv. SW786</strain>
    </source>
</reference>
<dbReference type="InterPro" id="IPR026960">
    <property type="entry name" value="RVT-Znf"/>
</dbReference>
<dbReference type="InParanoid" id="A0A7N2LNG3"/>
<dbReference type="Gramene" id="QL05p035325:mrna">
    <property type="protein sequence ID" value="QL05p035325:mrna"/>
    <property type="gene ID" value="QL05p035325"/>
</dbReference>
<feature type="compositionally biased region" description="Polar residues" evidence="1">
    <location>
        <begin position="194"/>
        <end position="209"/>
    </location>
</feature>
<reference evidence="3" key="2">
    <citation type="submission" date="2021-01" db="UniProtKB">
        <authorList>
            <consortium name="EnsemblPlants"/>
        </authorList>
    </citation>
    <scope>IDENTIFICATION</scope>
</reference>
<dbReference type="PANTHER" id="PTHR33116:SF78">
    <property type="entry name" value="OS12G0587133 PROTEIN"/>
    <property type="match status" value="1"/>
</dbReference>
<accession>A0A7N2LNG3</accession>
<dbReference type="AlphaFoldDB" id="A0A7N2LNG3"/>
<keyword evidence="4" id="KW-1185">Reference proteome</keyword>
<evidence type="ECO:0000313" key="3">
    <source>
        <dbReference type="EnsemblPlants" id="QL05p035325:mrna"/>
    </source>
</evidence>
<evidence type="ECO:0000313" key="4">
    <source>
        <dbReference type="Proteomes" id="UP000594261"/>
    </source>
</evidence>
<evidence type="ECO:0000259" key="2">
    <source>
        <dbReference type="Pfam" id="PF13966"/>
    </source>
</evidence>
<feature type="domain" description="Reverse transcriptase zinc-binding" evidence="2">
    <location>
        <begin position="1034"/>
        <end position="1116"/>
    </location>
</feature>
<dbReference type="EMBL" id="LRBV02000005">
    <property type="status" value="NOT_ANNOTATED_CDS"/>
    <property type="molecule type" value="Genomic_DNA"/>
</dbReference>
<organism evidence="3 4">
    <name type="scientific">Quercus lobata</name>
    <name type="common">Valley oak</name>
    <dbReference type="NCBI Taxonomy" id="97700"/>
    <lineage>
        <taxon>Eukaryota</taxon>
        <taxon>Viridiplantae</taxon>
        <taxon>Streptophyta</taxon>
        <taxon>Embryophyta</taxon>
        <taxon>Tracheophyta</taxon>
        <taxon>Spermatophyta</taxon>
        <taxon>Magnoliopsida</taxon>
        <taxon>eudicotyledons</taxon>
        <taxon>Gunneridae</taxon>
        <taxon>Pentapetalae</taxon>
        <taxon>rosids</taxon>
        <taxon>fabids</taxon>
        <taxon>Fagales</taxon>
        <taxon>Fagaceae</taxon>
        <taxon>Quercus</taxon>
    </lineage>
</organism>
<dbReference type="PANTHER" id="PTHR33116">
    <property type="entry name" value="REVERSE TRANSCRIPTASE ZINC-BINDING DOMAIN-CONTAINING PROTEIN-RELATED-RELATED"/>
    <property type="match status" value="1"/>
</dbReference>
<dbReference type="EnsemblPlants" id="QL05p035325:mrna">
    <property type="protein sequence ID" value="QL05p035325:mrna"/>
    <property type="gene ID" value="QL05p035325"/>
</dbReference>
<name>A0A7N2LNG3_QUELO</name>
<feature type="region of interest" description="Disordered" evidence="1">
    <location>
        <begin position="182"/>
        <end position="209"/>
    </location>
</feature>